<organism evidence="6 7">
    <name type="scientific">Ascobolus immersus RN42</name>
    <dbReference type="NCBI Taxonomy" id="1160509"/>
    <lineage>
        <taxon>Eukaryota</taxon>
        <taxon>Fungi</taxon>
        <taxon>Dikarya</taxon>
        <taxon>Ascomycota</taxon>
        <taxon>Pezizomycotina</taxon>
        <taxon>Pezizomycetes</taxon>
        <taxon>Pezizales</taxon>
        <taxon>Ascobolaceae</taxon>
        <taxon>Ascobolus</taxon>
    </lineage>
</organism>
<reference evidence="6 7" key="1">
    <citation type="journal article" date="2018" name="Nat. Ecol. Evol.">
        <title>Pezizomycetes genomes reveal the molecular basis of ectomycorrhizal truffle lifestyle.</title>
        <authorList>
            <person name="Murat C."/>
            <person name="Payen T."/>
            <person name="Noel B."/>
            <person name="Kuo A."/>
            <person name="Morin E."/>
            <person name="Chen J."/>
            <person name="Kohler A."/>
            <person name="Krizsan K."/>
            <person name="Balestrini R."/>
            <person name="Da Silva C."/>
            <person name="Montanini B."/>
            <person name="Hainaut M."/>
            <person name="Levati E."/>
            <person name="Barry K.W."/>
            <person name="Belfiori B."/>
            <person name="Cichocki N."/>
            <person name="Clum A."/>
            <person name="Dockter R.B."/>
            <person name="Fauchery L."/>
            <person name="Guy J."/>
            <person name="Iotti M."/>
            <person name="Le Tacon F."/>
            <person name="Lindquist E.A."/>
            <person name="Lipzen A."/>
            <person name="Malagnac F."/>
            <person name="Mello A."/>
            <person name="Molinier V."/>
            <person name="Miyauchi S."/>
            <person name="Poulain J."/>
            <person name="Riccioni C."/>
            <person name="Rubini A."/>
            <person name="Sitrit Y."/>
            <person name="Splivallo R."/>
            <person name="Traeger S."/>
            <person name="Wang M."/>
            <person name="Zifcakova L."/>
            <person name="Wipf D."/>
            <person name="Zambonelli A."/>
            <person name="Paolocci F."/>
            <person name="Nowrousian M."/>
            <person name="Ottonello S."/>
            <person name="Baldrian P."/>
            <person name="Spatafora J.W."/>
            <person name="Henrissat B."/>
            <person name="Nagy L.G."/>
            <person name="Aury J.M."/>
            <person name="Wincker P."/>
            <person name="Grigoriev I.V."/>
            <person name="Bonfante P."/>
            <person name="Martin F.M."/>
        </authorList>
    </citation>
    <scope>NUCLEOTIDE SEQUENCE [LARGE SCALE GENOMIC DNA]</scope>
    <source>
        <strain evidence="6 7">RN42</strain>
    </source>
</reference>
<keyword evidence="7" id="KW-1185">Reference proteome</keyword>
<dbReference type="Pfam" id="PF04190">
    <property type="entry name" value="GET4"/>
    <property type="match status" value="1"/>
</dbReference>
<protein>
    <submittedName>
        <fullName evidence="6">DUF410-domain-containing protein</fullName>
    </submittedName>
</protein>
<dbReference type="PANTHER" id="PTHR12875">
    <property type="entry name" value="GOLGI TO ER TRAFFIC PROTEIN 4 HOMOLOG"/>
    <property type="match status" value="1"/>
</dbReference>
<evidence type="ECO:0000256" key="5">
    <source>
        <dbReference type="SAM" id="MobiDB-lite"/>
    </source>
</evidence>
<keyword evidence="3" id="KW-0813">Transport</keyword>
<accession>A0A3N4IKE2</accession>
<evidence type="ECO:0000256" key="3">
    <source>
        <dbReference type="ARBA" id="ARBA00022448"/>
    </source>
</evidence>
<evidence type="ECO:0000313" key="7">
    <source>
        <dbReference type="Proteomes" id="UP000275078"/>
    </source>
</evidence>
<feature type="region of interest" description="Disordered" evidence="5">
    <location>
        <begin position="300"/>
        <end position="326"/>
    </location>
</feature>
<comment type="similarity">
    <text evidence="2">Belongs to the GET4 family.</text>
</comment>
<gene>
    <name evidence="6" type="ORF">BJ508DRAFT_411330</name>
</gene>
<dbReference type="OrthoDB" id="10252405at2759"/>
<dbReference type="Gene3D" id="1.25.40.10">
    <property type="entry name" value="Tetratricopeptide repeat domain"/>
    <property type="match status" value="1"/>
</dbReference>
<name>A0A3N4IKE2_ASCIM</name>
<dbReference type="AlphaFoldDB" id="A0A3N4IKE2"/>
<comment type="subcellular location">
    <subcellularLocation>
        <location evidence="1">Cytoplasm</location>
        <location evidence="1">Cytosol</location>
    </subcellularLocation>
</comment>
<dbReference type="PANTHER" id="PTHR12875:SF0">
    <property type="entry name" value="GOLGI TO ER TRAFFIC PROTEIN 4 HOMOLOG"/>
    <property type="match status" value="1"/>
</dbReference>
<evidence type="ECO:0000256" key="4">
    <source>
        <dbReference type="ARBA" id="ARBA00022490"/>
    </source>
</evidence>
<proteinExistence type="inferred from homology"/>
<dbReference type="EMBL" id="ML119650">
    <property type="protein sequence ID" value="RPA86136.1"/>
    <property type="molecule type" value="Genomic_DNA"/>
</dbReference>
<dbReference type="InterPro" id="IPR007317">
    <property type="entry name" value="GET4"/>
</dbReference>
<dbReference type="GO" id="GO:0045048">
    <property type="term" value="P:protein insertion into ER membrane"/>
    <property type="evidence" value="ECO:0007669"/>
    <property type="project" value="InterPro"/>
</dbReference>
<evidence type="ECO:0000313" key="6">
    <source>
        <dbReference type="EMBL" id="RPA86136.1"/>
    </source>
</evidence>
<dbReference type="Proteomes" id="UP000275078">
    <property type="component" value="Unassembled WGS sequence"/>
</dbReference>
<evidence type="ECO:0000256" key="1">
    <source>
        <dbReference type="ARBA" id="ARBA00004514"/>
    </source>
</evidence>
<dbReference type="InterPro" id="IPR011990">
    <property type="entry name" value="TPR-like_helical_dom_sf"/>
</dbReference>
<dbReference type="FunFam" id="1.25.40.10:FF:000060">
    <property type="entry name" value="Golgi to ER traffic protein 4 homolog"/>
    <property type="match status" value="1"/>
</dbReference>
<dbReference type="STRING" id="1160509.A0A3N4IKE2"/>
<sequence length="326" mass="36424">MSNRSVEKTRNRLKKLIEDGSHYEAHQQLRVLCQRYLKQENYPAAIDIVFTGATSLLKAGQSGSGGDLCLLLLSVYRDGGVKPTSESKGRIYQLLNLLPTEEPTRKRFLNEAVAWSAKNGEYPNGDPDLHHFIGNLLAGEDEAYAAEKHLLLGTKESAEVLGQLLYRWYAADDSFKVGHYAARAVLPYLLLNNVRDANKVLDIFSSNLTENNKNLTNSLVESMTSEIRVFPSLPLFNFLRLLVLTVERGQADTFRNLRSHYASHLNDVPDWNEALDQIGEIYFDIQIRRQQNLLDMMGSMFGGGGPAQPSGRPRLQAAAPSSAELD</sequence>
<keyword evidence="4" id="KW-0963">Cytoplasm</keyword>
<dbReference type="GO" id="GO:0072380">
    <property type="term" value="C:TRC complex"/>
    <property type="evidence" value="ECO:0007669"/>
    <property type="project" value="TreeGrafter"/>
</dbReference>
<evidence type="ECO:0000256" key="2">
    <source>
        <dbReference type="ARBA" id="ARBA00005351"/>
    </source>
</evidence>